<dbReference type="EMBL" id="HBHW01011995">
    <property type="protein sequence ID" value="CAE0041354.1"/>
    <property type="molecule type" value="Transcribed_RNA"/>
</dbReference>
<dbReference type="PANTHER" id="PTHR48019">
    <property type="entry name" value="SERUM RESPONSE FACTOR HOMOLOG"/>
    <property type="match status" value="1"/>
</dbReference>
<dbReference type="PRINTS" id="PR00404">
    <property type="entry name" value="MADSDOMAIN"/>
</dbReference>
<evidence type="ECO:0000256" key="5">
    <source>
        <dbReference type="ARBA" id="ARBA00023242"/>
    </source>
</evidence>
<dbReference type="PROSITE" id="PS50066">
    <property type="entry name" value="MADS_BOX_2"/>
    <property type="match status" value="1"/>
</dbReference>
<evidence type="ECO:0000256" key="4">
    <source>
        <dbReference type="ARBA" id="ARBA00023163"/>
    </source>
</evidence>
<protein>
    <recommendedName>
        <fullName evidence="7">MADS-box domain-containing protein</fullName>
    </recommendedName>
</protein>
<dbReference type="AlphaFoldDB" id="A0A7S3EBK5"/>
<feature type="region of interest" description="Disordered" evidence="6">
    <location>
        <begin position="224"/>
        <end position="252"/>
    </location>
</feature>
<keyword evidence="5" id="KW-0539">Nucleus</keyword>
<keyword evidence="2" id="KW-0805">Transcription regulation</keyword>
<feature type="compositionally biased region" description="Acidic residues" evidence="6">
    <location>
        <begin position="131"/>
        <end position="145"/>
    </location>
</feature>
<feature type="domain" description="MADS-box" evidence="7">
    <location>
        <begin position="1"/>
        <end position="61"/>
    </location>
</feature>
<evidence type="ECO:0000313" key="8">
    <source>
        <dbReference type="EMBL" id="CAE0041354.1"/>
    </source>
</evidence>
<keyword evidence="4" id="KW-0804">Transcription</keyword>
<dbReference type="InterPro" id="IPR002100">
    <property type="entry name" value="TF_MADSbox"/>
</dbReference>
<evidence type="ECO:0000259" key="7">
    <source>
        <dbReference type="PROSITE" id="PS50066"/>
    </source>
</evidence>
<dbReference type="SUPFAM" id="SSF55455">
    <property type="entry name" value="SRF-like"/>
    <property type="match status" value="1"/>
</dbReference>
<evidence type="ECO:0000256" key="2">
    <source>
        <dbReference type="ARBA" id="ARBA00023015"/>
    </source>
</evidence>
<dbReference type="GO" id="GO:0003677">
    <property type="term" value="F:DNA binding"/>
    <property type="evidence" value="ECO:0007669"/>
    <property type="project" value="UniProtKB-KW"/>
</dbReference>
<dbReference type="PROSITE" id="PS00350">
    <property type="entry name" value="MADS_BOX_1"/>
    <property type="match status" value="1"/>
</dbReference>
<dbReference type="Gene3D" id="3.40.1810.10">
    <property type="entry name" value="Transcription factor, MADS-box"/>
    <property type="match status" value="1"/>
</dbReference>
<evidence type="ECO:0000256" key="1">
    <source>
        <dbReference type="ARBA" id="ARBA00004123"/>
    </source>
</evidence>
<dbReference type="GO" id="GO:0005634">
    <property type="term" value="C:nucleus"/>
    <property type="evidence" value="ECO:0007669"/>
    <property type="project" value="UniProtKB-SubCell"/>
</dbReference>
<sequence>MGRRKIVIEKIKDDKTRQVTFLKRKKGLLKKARELAVLCDCNIEVIIFGNNGQLYEFSSQAPGEIFDRYSNYRGISEVWTADGNDKGKKIHVDLASGNQEMSEALRRASRSALSHRPTPSNLIEVPGIKEEPEEESDDSDDDNDVAETGKANGFGAKPGSKAAARKRQEQMPSLPANTANATVTATATANVAQTTSLLKRGSLSIPSVPTAVGRGPPFDVMGRRPSASYGRQEAAPWQHPTGPSEPADSVGSKRKLNHLKVEIPEHRPETMAAPSGTFPLTMRAFTPSSITNWAGNWTPTANLPSATGEGFHGPGGISEFLFENPGVGVGTPYLTLPSPSNAGLLTSRAGSIIGKRLGESAFVSANEALAQRPRLNM</sequence>
<proteinExistence type="predicted"/>
<dbReference type="Pfam" id="PF00319">
    <property type="entry name" value="SRF-TF"/>
    <property type="match status" value="1"/>
</dbReference>
<feature type="region of interest" description="Disordered" evidence="6">
    <location>
        <begin position="101"/>
        <end position="175"/>
    </location>
</feature>
<comment type="subcellular location">
    <subcellularLocation>
        <location evidence="1">Nucleus</location>
    </subcellularLocation>
</comment>
<name>A0A7S3EBK5_9RHOD</name>
<organism evidence="8">
    <name type="scientific">Rhodosorus marinus</name>
    <dbReference type="NCBI Taxonomy" id="101924"/>
    <lineage>
        <taxon>Eukaryota</taxon>
        <taxon>Rhodophyta</taxon>
        <taxon>Stylonematophyceae</taxon>
        <taxon>Stylonematales</taxon>
        <taxon>Stylonemataceae</taxon>
        <taxon>Rhodosorus</taxon>
    </lineage>
</organism>
<dbReference type="InterPro" id="IPR050142">
    <property type="entry name" value="MADS-box/MEF2_TF"/>
</dbReference>
<accession>A0A7S3EBK5</accession>
<dbReference type="InterPro" id="IPR036879">
    <property type="entry name" value="TF_MADSbox_sf"/>
</dbReference>
<reference evidence="8" key="1">
    <citation type="submission" date="2021-01" db="EMBL/GenBank/DDBJ databases">
        <authorList>
            <person name="Corre E."/>
            <person name="Pelletier E."/>
            <person name="Niang G."/>
            <person name="Scheremetjew M."/>
            <person name="Finn R."/>
            <person name="Kale V."/>
            <person name="Holt S."/>
            <person name="Cochrane G."/>
            <person name="Meng A."/>
            <person name="Brown T."/>
            <person name="Cohen L."/>
        </authorList>
    </citation>
    <scope>NUCLEOTIDE SEQUENCE</scope>
    <source>
        <strain evidence="8">CCMP 769</strain>
    </source>
</reference>
<keyword evidence="3" id="KW-0238">DNA-binding</keyword>
<dbReference type="GO" id="GO:0046983">
    <property type="term" value="F:protein dimerization activity"/>
    <property type="evidence" value="ECO:0007669"/>
    <property type="project" value="InterPro"/>
</dbReference>
<dbReference type="SMART" id="SM00432">
    <property type="entry name" value="MADS"/>
    <property type="match status" value="1"/>
</dbReference>
<evidence type="ECO:0000256" key="3">
    <source>
        <dbReference type="ARBA" id="ARBA00023125"/>
    </source>
</evidence>
<evidence type="ECO:0000256" key="6">
    <source>
        <dbReference type="SAM" id="MobiDB-lite"/>
    </source>
</evidence>
<gene>
    <name evidence="8" type="ORF">RMAR00112_LOCUS9318</name>
</gene>